<reference evidence="1" key="1">
    <citation type="journal article" date="2014" name="Front. Microbiol.">
        <title>High frequency of phylogenetically diverse reductive dehalogenase-homologous genes in deep subseafloor sedimentary metagenomes.</title>
        <authorList>
            <person name="Kawai M."/>
            <person name="Futagami T."/>
            <person name="Toyoda A."/>
            <person name="Takaki Y."/>
            <person name="Nishi S."/>
            <person name="Hori S."/>
            <person name="Arai W."/>
            <person name="Tsubouchi T."/>
            <person name="Morono Y."/>
            <person name="Uchiyama I."/>
            <person name="Ito T."/>
            <person name="Fujiyama A."/>
            <person name="Inagaki F."/>
            <person name="Takami H."/>
        </authorList>
    </citation>
    <scope>NUCLEOTIDE SEQUENCE</scope>
    <source>
        <strain evidence="1">Expedition CK06-06</strain>
    </source>
</reference>
<sequence>MVEFETVKAKEVKFGNNFIEVSRKKVITDRGENEFISISRGFYLQDGTRGWKASITLPSEKDKREEIADLIKSL</sequence>
<evidence type="ECO:0000313" key="1">
    <source>
        <dbReference type="EMBL" id="GAI42018.1"/>
    </source>
</evidence>
<dbReference type="AlphaFoldDB" id="X1NEK3"/>
<organism evidence="1">
    <name type="scientific">marine sediment metagenome</name>
    <dbReference type="NCBI Taxonomy" id="412755"/>
    <lineage>
        <taxon>unclassified sequences</taxon>
        <taxon>metagenomes</taxon>
        <taxon>ecological metagenomes</taxon>
    </lineage>
</organism>
<name>X1NEK3_9ZZZZ</name>
<dbReference type="EMBL" id="BARV01027855">
    <property type="protein sequence ID" value="GAI42018.1"/>
    <property type="molecule type" value="Genomic_DNA"/>
</dbReference>
<accession>X1NEK3</accession>
<protein>
    <submittedName>
        <fullName evidence="1">Uncharacterized protein</fullName>
    </submittedName>
</protein>
<proteinExistence type="predicted"/>
<comment type="caution">
    <text evidence="1">The sequence shown here is derived from an EMBL/GenBank/DDBJ whole genome shotgun (WGS) entry which is preliminary data.</text>
</comment>
<gene>
    <name evidence="1" type="ORF">S06H3_44736</name>
</gene>